<dbReference type="InterPro" id="IPR013767">
    <property type="entry name" value="PAS_fold"/>
</dbReference>
<gene>
    <name evidence="3" type="ORF">IX92_05095</name>
</gene>
<dbReference type="Pfam" id="PF00989">
    <property type="entry name" value="PAS"/>
    <property type="match status" value="1"/>
</dbReference>
<dbReference type="CDD" id="cd00130">
    <property type="entry name" value="PAS"/>
    <property type="match status" value="1"/>
</dbReference>
<dbReference type="PANTHER" id="PTHR33121:SF79">
    <property type="entry name" value="CYCLIC DI-GMP PHOSPHODIESTERASE PDED-RELATED"/>
    <property type="match status" value="1"/>
</dbReference>
<dbReference type="InterPro" id="IPR000014">
    <property type="entry name" value="PAS"/>
</dbReference>
<dbReference type="SUPFAM" id="SSF54631">
    <property type="entry name" value="CBS-domain pair"/>
    <property type="match status" value="1"/>
</dbReference>
<dbReference type="Proteomes" id="UP000030081">
    <property type="component" value="Chromosome 1"/>
</dbReference>
<dbReference type="Gene3D" id="3.10.580.10">
    <property type="entry name" value="CBS-domain"/>
    <property type="match status" value="1"/>
</dbReference>
<dbReference type="SUPFAM" id="SSF55785">
    <property type="entry name" value="PYP-like sensor domain (PAS domain)"/>
    <property type="match status" value="1"/>
</dbReference>
<dbReference type="EMBL" id="CP009617">
    <property type="protein sequence ID" value="AIW18456.1"/>
    <property type="molecule type" value="Genomic_DNA"/>
</dbReference>
<dbReference type="PANTHER" id="PTHR33121">
    <property type="entry name" value="CYCLIC DI-GMP PHOSPHODIESTERASE PDEF"/>
    <property type="match status" value="1"/>
</dbReference>
<dbReference type="NCBIfam" id="TIGR00229">
    <property type="entry name" value="sensory_box"/>
    <property type="match status" value="1"/>
</dbReference>
<dbReference type="InterPro" id="IPR050706">
    <property type="entry name" value="Cyclic-di-GMP_PDE-like"/>
</dbReference>
<dbReference type="InterPro" id="IPR043128">
    <property type="entry name" value="Rev_trsase/Diguanyl_cyclase"/>
</dbReference>
<dbReference type="GO" id="GO:0006355">
    <property type="term" value="P:regulation of DNA-templated transcription"/>
    <property type="evidence" value="ECO:0007669"/>
    <property type="project" value="InterPro"/>
</dbReference>
<dbReference type="PROSITE" id="PS50112">
    <property type="entry name" value="PAS"/>
    <property type="match status" value="1"/>
</dbReference>
<organism evidence="3 4">
    <name type="scientific">Vibrio coralliilyticus</name>
    <dbReference type="NCBI Taxonomy" id="190893"/>
    <lineage>
        <taxon>Bacteria</taxon>
        <taxon>Pseudomonadati</taxon>
        <taxon>Pseudomonadota</taxon>
        <taxon>Gammaproteobacteria</taxon>
        <taxon>Vibrionales</taxon>
        <taxon>Vibrionaceae</taxon>
        <taxon>Vibrio</taxon>
    </lineage>
</organism>
<evidence type="ECO:0000313" key="4">
    <source>
        <dbReference type="Proteomes" id="UP000030081"/>
    </source>
</evidence>
<dbReference type="InterPro" id="IPR001633">
    <property type="entry name" value="EAL_dom"/>
</dbReference>
<name>A0AAN0VXH7_9VIBR</name>
<dbReference type="InterPro" id="IPR046342">
    <property type="entry name" value="CBS_dom_sf"/>
</dbReference>
<dbReference type="Gene3D" id="3.20.20.450">
    <property type="entry name" value="EAL domain"/>
    <property type="match status" value="1"/>
</dbReference>
<dbReference type="InterPro" id="IPR035965">
    <property type="entry name" value="PAS-like_dom_sf"/>
</dbReference>
<dbReference type="Pfam" id="PF00563">
    <property type="entry name" value="EAL"/>
    <property type="match status" value="1"/>
</dbReference>
<dbReference type="CDD" id="cd01948">
    <property type="entry name" value="EAL"/>
    <property type="match status" value="1"/>
</dbReference>
<sequence length="829" mass="93887">MHGVDSEIAVEEKAAPHRQRKYQTYTWQLDLVTQEFSCEPEAMKRLFGCHKPTISAKELLKLLPTTQRRMARTMFKSALASDKTHSFHCCLLTPNSLFTYVEFIIQAESEFVLKGVVAPCLVIPSRMVAADIFYSVFENRHHGVLVTDSETRILACNRHFERITGHQLEDILGLKTNILNAEKLSADYYRDLWHSIERHGHWSGPMLTKKADNSVLPQELTIHKIEPGNGESYFLGLCADLSNQLHRIDDRETGGVDLLTQLPSPERFLEQLDKEYGDNQGEELLIMLALQPQFPLANEQEVKRQFASYIAENSLVPYASYIGDGRFAVTLSVENSQGTENVRAIRKMIKAFFHSFKHAQGTVAQSLKFGLTGVSVMHSDAKSPRQLLSHALQSLLELHSGESKRIAFYDREIHEQVERKKQLESWVEQAILAETIDVFFQPIIDIKKGRIDKFEALCRFPVNETTSVSTQELINIVEDLDLIVSLDDVVNRKAMSVLPELQQLFGDHVGLSVNRSFNTKQDIAEILRHSAQLIDQSGIKPDVLTIEFTESAYFDGDSYQEQLLAAIRKAGVSIAVDDFGTGCASFDYLNKSYFDVLKIDRSFVQGIRFASRQYHVVNTIIQLAQKLKLKVVAEGVETRDEYLTLRSLGVDCIQGYFFSKPLPIEALRVAKNYCELPTNNEMEKGHAGTIAELMTAQLPHIDPGEPLSLIHTYFSNVEINIVPVIESQHCVGIIDRAALNLHMTPSMGTDHETSKEHTMWHKSAHRMMSAPETLLDWHISLSEVKTLIERAPFPWVLVDEESRFKGIVEQESIVQYLLSGQPMHEVHAL</sequence>
<evidence type="ECO:0000259" key="1">
    <source>
        <dbReference type="PROSITE" id="PS50112"/>
    </source>
</evidence>
<proteinExistence type="predicted"/>
<dbReference type="RefSeq" id="WP_043007518.1">
    <property type="nucleotide sequence ID" value="NZ_CP009617.1"/>
</dbReference>
<dbReference type="SMART" id="SM00091">
    <property type="entry name" value="PAS"/>
    <property type="match status" value="1"/>
</dbReference>
<dbReference type="Gene3D" id="3.30.70.270">
    <property type="match status" value="1"/>
</dbReference>
<dbReference type="KEGG" id="vcy:IX92_05095"/>
<dbReference type="InterPro" id="IPR035919">
    <property type="entry name" value="EAL_sf"/>
</dbReference>
<keyword evidence="4" id="KW-1185">Reference proteome</keyword>
<evidence type="ECO:0008006" key="5">
    <source>
        <dbReference type="Google" id="ProtNLM"/>
    </source>
</evidence>
<accession>A0AAN0VXH7</accession>
<feature type="domain" description="PAS" evidence="1">
    <location>
        <begin position="129"/>
        <end position="173"/>
    </location>
</feature>
<dbReference type="PROSITE" id="PS50883">
    <property type="entry name" value="EAL"/>
    <property type="match status" value="1"/>
</dbReference>
<dbReference type="Gene3D" id="3.30.450.20">
    <property type="entry name" value="PAS domain"/>
    <property type="match status" value="1"/>
</dbReference>
<evidence type="ECO:0000313" key="3">
    <source>
        <dbReference type="EMBL" id="AIW18456.1"/>
    </source>
</evidence>
<evidence type="ECO:0000259" key="2">
    <source>
        <dbReference type="PROSITE" id="PS50883"/>
    </source>
</evidence>
<feature type="domain" description="EAL" evidence="2">
    <location>
        <begin position="420"/>
        <end position="675"/>
    </location>
</feature>
<dbReference type="SMART" id="SM00052">
    <property type="entry name" value="EAL"/>
    <property type="match status" value="1"/>
</dbReference>
<protein>
    <recommendedName>
        <fullName evidence="5">PAS domain S-box protein</fullName>
    </recommendedName>
</protein>
<dbReference type="GO" id="GO:0071111">
    <property type="term" value="F:cyclic-guanylate-specific phosphodiesterase activity"/>
    <property type="evidence" value="ECO:0007669"/>
    <property type="project" value="InterPro"/>
</dbReference>
<dbReference type="SUPFAM" id="SSF141868">
    <property type="entry name" value="EAL domain-like"/>
    <property type="match status" value="1"/>
</dbReference>
<dbReference type="AlphaFoldDB" id="A0AAN0VXH7"/>
<reference evidence="3 4" key="1">
    <citation type="submission" date="2014-10" db="EMBL/GenBank/DDBJ databases">
        <title>The Complete Genome Sequence for the Shellfish Pathogen Vibrio coralliilyticus RE98 Isolated from a Shellfish Hatchery.</title>
        <authorList>
            <person name="Richards G.P."/>
            <person name="Bono J.L."/>
            <person name="Watson M.A."/>
            <person name="Needleman D.S."/>
        </authorList>
    </citation>
    <scope>NUCLEOTIDE SEQUENCE [LARGE SCALE GENOMIC DNA]</scope>
    <source>
        <strain evidence="3 4">RE98</strain>
    </source>
</reference>